<dbReference type="InterPro" id="IPR038731">
    <property type="entry name" value="RgtA/B/C-like"/>
</dbReference>
<gene>
    <name evidence="10" type="ORF">FYJ59_04220</name>
</gene>
<accession>A0A6L5YGP2</accession>
<dbReference type="GO" id="GO:0016763">
    <property type="term" value="F:pentosyltransferase activity"/>
    <property type="evidence" value="ECO:0007669"/>
    <property type="project" value="TreeGrafter"/>
</dbReference>
<dbReference type="PANTHER" id="PTHR33908:SF3">
    <property type="entry name" value="UNDECAPRENYL PHOSPHATE-ALPHA-4-AMINO-4-DEOXY-L-ARABINOSE ARABINOSYL TRANSFERASE"/>
    <property type="match status" value="1"/>
</dbReference>
<keyword evidence="2" id="KW-1003">Cell membrane</keyword>
<keyword evidence="7 8" id="KW-0472">Membrane</keyword>
<dbReference type="RefSeq" id="WP_154495440.1">
    <property type="nucleotide sequence ID" value="NZ_VUMU01000003.1"/>
</dbReference>
<evidence type="ECO:0000313" key="11">
    <source>
        <dbReference type="Proteomes" id="UP000476055"/>
    </source>
</evidence>
<evidence type="ECO:0000256" key="6">
    <source>
        <dbReference type="ARBA" id="ARBA00022989"/>
    </source>
</evidence>
<dbReference type="GO" id="GO:0009103">
    <property type="term" value="P:lipopolysaccharide biosynthetic process"/>
    <property type="evidence" value="ECO:0007669"/>
    <property type="project" value="UniProtKB-ARBA"/>
</dbReference>
<dbReference type="PANTHER" id="PTHR33908">
    <property type="entry name" value="MANNOSYLTRANSFERASE YKCB-RELATED"/>
    <property type="match status" value="1"/>
</dbReference>
<dbReference type="Pfam" id="PF13231">
    <property type="entry name" value="PMT_2"/>
    <property type="match status" value="1"/>
</dbReference>
<feature type="transmembrane region" description="Helical" evidence="8">
    <location>
        <begin position="219"/>
        <end position="240"/>
    </location>
</feature>
<protein>
    <submittedName>
        <fullName evidence="10">Glycosyltransferase family 39 protein</fullName>
    </submittedName>
</protein>
<comment type="subcellular location">
    <subcellularLocation>
        <location evidence="1">Cell membrane</location>
        <topology evidence="1">Multi-pass membrane protein</topology>
    </subcellularLocation>
</comment>
<dbReference type="GO" id="GO:0010041">
    <property type="term" value="P:response to iron(III) ion"/>
    <property type="evidence" value="ECO:0007669"/>
    <property type="project" value="TreeGrafter"/>
</dbReference>
<feature type="transmembrane region" description="Helical" evidence="8">
    <location>
        <begin position="12"/>
        <end position="32"/>
    </location>
</feature>
<evidence type="ECO:0000256" key="8">
    <source>
        <dbReference type="SAM" id="Phobius"/>
    </source>
</evidence>
<comment type="caution">
    <text evidence="10">The sequence shown here is derived from an EMBL/GenBank/DDBJ whole genome shotgun (WGS) entry which is preliminary data.</text>
</comment>
<organism evidence="10 11">
    <name type="scientific">Waltera intestinalis</name>
    <dbReference type="NCBI Taxonomy" id="2606635"/>
    <lineage>
        <taxon>Bacteria</taxon>
        <taxon>Bacillati</taxon>
        <taxon>Bacillota</taxon>
        <taxon>Clostridia</taxon>
        <taxon>Lachnospirales</taxon>
        <taxon>Lachnospiraceae</taxon>
        <taxon>Waltera</taxon>
    </lineage>
</organism>
<keyword evidence="6 8" id="KW-1133">Transmembrane helix</keyword>
<evidence type="ECO:0000256" key="1">
    <source>
        <dbReference type="ARBA" id="ARBA00004651"/>
    </source>
</evidence>
<keyword evidence="4 10" id="KW-0808">Transferase</keyword>
<evidence type="ECO:0000256" key="5">
    <source>
        <dbReference type="ARBA" id="ARBA00022692"/>
    </source>
</evidence>
<feature type="transmembrane region" description="Helical" evidence="8">
    <location>
        <begin position="334"/>
        <end position="354"/>
    </location>
</feature>
<dbReference type="AlphaFoldDB" id="A0A6L5YGP2"/>
<keyword evidence="11" id="KW-1185">Reference proteome</keyword>
<feature type="transmembrane region" description="Helical" evidence="8">
    <location>
        <begin position="301"/>
        <end position="322"/>
    </location>
</feature>
<evidence type="ECO:0000256" key="2">
    <source>
        <dbReference type="ARBA" id="ARBA00022475"/>
    </source>
</evidence>
<proteinExistence type="predicted"/>
<feature type="transmembrane region" description="Helical" evidence="8">
    <location>
        <begin position="99"/>
        <end position="119"/>
    </location>
</feature>
<sequence length="532" mass="60370">MHSKFLSDSNTFYRRYCPVLILLLGAFLRLLYLSRVPGGLHQDEAFVLLNSYDLLHEGRDSAGYAFPIYMSSWGDGQSAMYSWLLTPLLLLNKGIPTTFLGRLPQAMAGILTLWCVYCLVKEMFGRTAGLWALFALSVCPWHIMACRWALDANMAPGFLMFGLYFFVRGMNDNRYLLLSALFYGLSLYCYAVIWPMLPILLALQVCYGIRYHKIHCNRYSVLSVLLLFVLALPLLLFVLVNQGLLPEIALPWITIPKTQGYRGGEIAFSLSSVYANFKNTAHLLLLQDTGSPYDFLLPWGLFYDIGRVFILIGIGCMLYRLIRSVRQHVFCWEFFLFAQLVGGGITSLLVTARLHQINDLYIPLVLCEAYGIWECSCLLKGKSQSLGRIFTGCTTAFFLICLVLFQKDYYTKYAETTNAYFSKGVEDCVAYSLEQCKALGLTTISAEKATQWPRLLLYTQTLPSQYLATVTYDVAPAPAAFTTADGIRVNTRINYDTISTDSIYIIYYTEANLFKDSFTLTPFYDWYVAVPK</sequence>
<feature type="domain" description="Glycosyltransferase RgtA/B/C/D-like" evidence="9">
    <location>
        <begin position="80"/>
        <end position="236"/>
    </location>
</feature>
<name>A0A6L5YGP2_9FIRM</name>
<evidence type="ECO:0000313" key="10">
    <source>
        <dbReference type="EMBL" id="MST57454.1"/>
    </source>
</evidence>
<feature type="transmembrane region" description="Helical" evidence="8">
    <location>
        <begin position="180"/>
        <end position="207"/>
    </location>
</feature>
<feature type="transmembrane region" description="Helical" evidence="8">
    <location>
        <begin position="131"/>
        <end position="150"/>
    </location>
</feature>
<keyword evidence="3" id="KW-0328">Glycosyltransferase</keyword>
<reference evidence="10 11" key="1">
    <citation type="submission" date="2019-08" db="EMBL/GenBank/DDBJ databases">
        <title>In-depth cultivation of the pig gut microbiome towards novel bacterial diversity and tailored functional studies.</title>
        <authorList>
            <person name="Wylensek D."/>
            <person name="Hitch T.C.A."/>
            <person name="Clavel T."/>
        </authorList>
    </citation>
    <scope>NUCLEOTIDE SEQUENCE [LARGE SCALE GENOMIC DNA]</scope>
    <source>
        <strain evidence="10 11">WCA3-601-WT-6H</strain>
    </source>
</reference>
<evidence type="ECO:0000256" key="3">
    <source>
        <dbReference type="ARBA" id="ARBA00022676"/>
    </source>
</evidence>
<feature type="transmembrane region" description="Helical" evidence="8">
    <location>
        <begin position="386"/>
        <end position="405"/>
    </location>
</feature>
<dbReference type="Proteomes" id="UP000476055">
    <property type="component" value="Unassembled WGS sequence"/>
</dbReference>
<evidence type="ECO:0000259" key="9">
    <source>
        <dbReference type="Pfam" id="PF13231"/>
    </source>
</evidence>
<dbReference type="EMBL" id="VUMU01000003">
    <property type="protein sequence ID" value="MST57454.1"/>
    <property type="molecule type" value="Genomic_DNA"/>
</dbReference>
<dbReference type="InterPro" id="IPR050297">
    <property type="entry name" value="LipidA_mod_glycosyltrf_83"/>
</dbReference>
<dbReference type="GO" id="GO:0005886">
    <property type="term" value="C:plasma membrane"/>
    <property type="evidence" value="ECO:0007669"/>
    <property type="project" value="UniProtKB-SubCell"/>
</dbReference>
<keyword evidence="5 8" id="KW-0812">Transmembrane</keyword>
<evidence type="ECO:0000256" key="7">
    <source>
        <dbReference type="ARBA" id="ARBA00023136"/>
    </source>
</evidence>
<evidence type="ECO:0000256" key="4">
    <source>
        <dbReference type="ARBA" id="ARBA00022679"/>
    </source>
</evidence>